<keyword evidence="3" id="KW-0206">Cytoskeleton</keyword>
<sequence length="946" mass="105775">MDSENFPKCEVEFEGKLYQYHLRLRDEQKCLELLSRKGGKVFYFQNIFRIEFNDNDFRLNDGQCIFRIPTDAEKKYFCMVLTEILKYWRELCPQYNYRDESVSVSSDAIYELIKNEHCDRSAEESPAEAWKNYFKDSRLKNVNFVTLEEDLQMSEANGQIQYLKLFTTSKFLSHSAPVLMLAASSRSAYTVIDLSGEKIDEELLNVLQVSFKINKSLRGLTVTNSQFEGGSLSEPLKFLSQFSLLRLLDVSNKSKTEKDKHDEHALKSLGTNAARNLVDFRISNQNLTSDAISHLISDFRISLENVPVKTLSLICLCLSGNTVNIGDLEFLLSNSPYLRQLQLDECQLDVFQVMRALETAKCQKLELLSMKGNEFGDKALSDGKTFGALESLTFLNLSCCQGKGAATTIGSIWTALKDTQTVQRHCRLIIKECGLSDGDVKSLIRYLPNPSRIRSLDIGGNHFGDETSSLLEVLLQKTKLHDLSIGTDKKSRLQLSKVAELLQRKECTLKRLKLGKVTSTDEIAPFLSKLAEKNPLESLDISECTLKEADTSSILQLLWSTEEIFMLTFNPSHLKQTLPQIENFIDRKSELSTFCVDRSCKDANRMTITIWKSDGVTARKDVRRGYINSFPESKRLIGELVNPPSDVLVAQEKLSSSIARLQLRIPAEQLSYLSIHLPDVDIAKNAIEEYRNTPSLHVELLDSALDPTAVAKAQKAVLNKLADALQAALVETVKNTMESIFSNLKPAHGKEFCSVHPRAEELIQKVQPLIDSACASIPTLLDQIVMPMVLSVNAKLVQQMYTYMLEAITTDVQNCLKKVPERSQLVCRSTVPSNPDEYAQVSNVLDPKPGPASPTIEESLLTSPKEAPLSTVFKKTSTSSSSPTNVLLRETSSSVEATRVTDRGKIAKIPSRPLPLVSPAPVSPPVLSGCVELTNSGTNYDDERSP</sequence>
<gene>
    <name evidence="4" type="ORF">TR153362</name>
</gene>
<dbReference type="GO" id="GO:0005856">
    <property type="term" value="C:cytoskeleton"/>
    <property type="evidence" value="ECO:0007669"/>
    <property type="project" value="UniProtKB-SubCell"/>
</dbReference>
<dbReference type="Gene3D" id="3.80.10.10">
    <property type="entry name" value="Ribonuclease Inhibitor"/>
    <property type="match status" value="1"/>
</dbReference>
<dbReference type="InterPro" id="IPR032675">
    <property type="entry name" value="LRR_dom_sf"/>
</dbReference>
<dbReference type="EMBL" id="GEEE01001897">
    <property type="protein sequence ID" value="JAP61328.1"/>
    <property type="molecule type" value="Transcribed_RNA"/>
</dbReference>
<dbReference type="PANTHER" id="PTHR24107">
    <property type="entry name" value="YNEIN REGULATORY COMPLEX SUBUNIT 5"/>
    <property type="match status" value="1"/>
</dbReference>
<evidence type="ECO:0000256" key="2">
    <source>
        <dbReference type="ARBA" id="ARBA00022490"/>
    </source>
</evidence>
<protein>
    <submittedName>
        <fullName evidence="4">Leucine rich repeat</fullName>
    </submittedName>
</protein>
<name>A0A0V0J6H5_SCHSO</name>
<comment type="subcellular location">
    <subcellularLocation>
        <location evidence="1">Cytoplasm</location>
        <location evidence="1">Cytoskeleton</location>
    </subcellularLocation>
</comment>
<evidence type="ECO:0000256" key="1">
    <source>
        <dbReference type="ARBA" id="ARBA00004245"/>
    </source>
</evidence>
<dbReference type="InterPro" id="IPR052410">
    <property type="entry name" value="DRC5"/>
</dbReference>
<dbReference type="AlphaFoldDB" id="A0A0V0J6H5"/>
<reference evidence="4" key="1">
    <citation type="submission" date="2016-01" db="EMBL/GenBank/DDBJ databases">
        <title>Reference transcriptome for the parasite Schistocephalus solidus: insights into the molecular evolution of parasitism.</title>
        <authorList>
            <person name="Hebert F.O."/>
            <person name="Grambauer S."/>
            <person name="Barber I."/>
            <person name="Landry C.R."/>
            <person name="Aubin-Horth N."/>
        </authorList>
    </citation>
    <scope>NUCLEOTIDE SEQUENCE</scope>
</reference>
<accession>A0A0V0J6H5</accession>
<evidence type="ECO:0000313" key="4">
    <source>
        <dbReference type="EMBL" id="JAP61328.1"/>
    </source>
</evidence>
<keyword evidence="2" id="KW-0963">Cytoplasm</keyword>
<evidence type="ECO:0000256" key="3">
    <source>
        <dbReference type="ARBA" id="ARBA00023212"/>
    </source>
</evidence>
<dbReference type="SUPFAM" id="SSF52047">
    <property type="entry name" value="RNI-like"/>
    <property type="match status" value="1"/>
</dbReference>
<organism evidence="4">
    <name type="scientific">Schistocephalus solidus</name>
    <name type="common">Tapeworm</name>
    <dbReference type="NCBI Taxonomy" id="70667"/>
    <lineage>
        <taxon>Eukaryota</taxon>
        <taxon>Metazoa</taxon>
        <taxon>Spiralia</taxon>
        <taxon>Lophotrochozoa</taxon>
        <taxon>Platyhelminthes</taxon>
        <taxon>Cestoda</taxon>
        <taxon>Eucestoda</taxon>
        <taxon>Diphyllobothriidea</taxon>
        <taxon>Diphyllobothriidae</taxon>
        <taxon>Schistocephalus</taxon>
    </lineage>
</organism>
<feature type="non-terminal residue" evidence="4">
    <location>
        <position position="946"/>
    </location>
</feature>
<proteinExistence type="predicted"/>
<dbReference type="PANTHER" id="PTHR24107:SF2">
    <property type="entry name" value="NLR FAMILY CARD DOMAIN CONTAINING 3"/>
    <property type="match status" value="1"/>
</dbReference>